<reference evidence="3 4" key="1">
    <citation type="submission" date="2021-01" db="EMBL/GenBank/DDBJ databases">
        <title>Genomic Encyclopedia of Type Strains, Phase IV (KMG-IV): sequencing the most valuable type-strain genomes for metagenomic binning, comparative biology and taxonomic classification.</title>
        <authorList>
            <person name="Goeker M."/>
        </authorList>
    </citation>
    <scope>NUCLEOTIDE SEQUENCE [LARGE SCALE GENOMIC DNA]</scope>
    <source>
        <strain evidence="3 4">DSM 25890</strain>
    </source>
</reference>
<evidence type="ECO:0000256" key="1">
    <source>
        <dbReference type="ARBA" id="ARBA00022729"/>
    </source>
</evidence>
<dbReference type="SMART" id="SM00429">
    <property type="entry name" value="IPT"/>
    <property type="match status" value="5"/>
</dbReference>
<evidence type="ECO:0000259" key="2">
    <source>
        <dbReference type="PROSITE" id="PS50853"/>
    </source>
</evidence>
<dbReference type="InterPro" id="IPR036116">
    <property type="entry name" value="FN3_sf"/>
</dbReference>
<dbReference type="SMART" id="SM00060">
    <property type="entry name" value="FN3"/>
    <property type="match status" value="1"/>
</dbReference>
<comment type="caution">
    <text evidence="3">The sequence shown here is derived from an EMBL/GenBank/DDBJ whole genome shotgun (WGS) entry which is preliminary data.</text>
</comment>
<evidence type="ECO:0000313" key="4">
    <source>
        <dbReference type="Proteomes" id="UP001314796"/>
    </source>
</evidence>
<sequence length="1966" mass="215824">MRKKIALIIFITMIFNLFYNHIPINPVYAAGEPVVINKITIKEEAEVVNGQLKTNYQVIFNGFPMTDIDAIHVVQGGVIKKTLPKEELLLINSGNLAYVPDGGGQSIESIFGATGTVYFRVVRQGVTYPEDPLKPFELPNNTFNFMKVDTINNMSPASWPITVIKGTDFSIEGTHFDTAYKLGITTGLTVTNIVDYDVSADQRQIVISTDTVNIDAGNNQNLVFEKNSGSNVELRYVVKKGINVANPLDLNNVSITPLEGTQGSILRIKADNTTALLDSGTKVYIGEKEAVRNTGGFSNGTFTYNEGGILKTGLEVVVPKLDSGGPKPIVIKNYFGDTYTHNQDFTYVVAEGSVLEVIDIDPAKAFTNEEKVVEHLRVRNIVPLNNIKGIKHSADVAALEEGTANLRYFTEIDPKAKYIRYTLSNGDYVERKISVMIGLPANITSLPLTSLQDITTLSLKTDKVSQAGKYVVSVRTETVHYKLTGPDITELYYVVEEAPYASQSKVWFEFQPDISTPDIVKLIPNKGPFTEDITATLEGTNFRVESIDGERYYPMIIIGSDNVGVAGERYKIITKNQQGKTIYYFSDRSDGTNLGVATEAPFDFQVLTSNNIPVDGQAIKSGTKIKFTIPKGFTLYNGYANVIVYNPSPLGVLGGRDREDNAFEYVSPDAGTILTPTITSVTPDKVAVGKPQEVVVKGTNFQPGAVVTIDGEVIQNRAIDVAKGTITFNSPNGRVGRTYLQVINPDGGFVSAPFEFIQTFSQPIIQKVIPNVGGKGSLVIIKGTGFFTPNPSAQTEAYQIGTTVRIDGKDVNRQYFRVGDLPTGDLEFRDFINDYFVGEEQAIYGPNGEILKTYGSNVAVVDNETIYMIVPDPKLPEKSFFMNAPLDIKVVNPDLGSHEIKKGFKFIDVVTRPKINELDPAIGDYRGGNIVEIRGENFYENVKVFFGTQQAQVYRRSNNAKLIWVYVPAYGEDMESRNEVTVPVTVQNSDGGSFTLYNGYKYVNPGYDATITKLTPKVGNTAGGDRVLISGISFRAKDFGTGTQELPSVYFGGIKVPKENITFVLPPKATYEEIETSDMIIVESTPPHPAGKADVTVINFDGATATMKNAFEYKSKQPVIDQVLPNQGSRLGGSEITIVGKDFVSNGLHVAFGDEMGKADILSGQATVKVGDVIVRYNAYVEDYNITLYYKEAVDGNQLMVKKEGLPDPTNQFKIIEEEEFIIVTVPWKDVDPITGDMADENIKIEVKDSDLVVTRRLGIIKKVEGEERITLSTPPAAEVGKKELKVFNYDGKFAKSDFTFTNPFRPPVITNMIPVSTQSVDEINGVTYNPAINIDVASASPVGGSPLIIEGENFRSGVKVFIGDKEATIKSKSANDDEIIVIVPEADDNTVGTFLRILVVNQDGGAAYGDFVPPDQTRNPFYFKYVPEGSSPKVTAVTPGAGPVTGGTKVTIKGSEFKDQDTFGNPKEVMVLIGGIPVPQTDISYVNPQTLEIIMPEGKVGKQTIEVINYDHGRGIAPDIFTYISQPQIVTVAPNKIFTNDTESVVTLSGSMFQQGAKIFIGGTLVPENEVKQGQEIKATGIRGVDANGNNRKMVIVGGTEAASVVVEDENTIKVTFNEATNLHNSHLIILNPDGGLSSEYKDFNYMIPVPTRPLVLEGIPGAESSVKLVWSASNPDLLNKAERYEIYGKKFGAGKYTLIGDTRNAEFLVKGLQPNTSYSFMVRALNKYGSALEFAEVTVRTFNEREDQQLKDKNEAIKEENNHQAKNGKVEIFDGNVIRTIGKDEIKSGSSPYVIDFSLAQYKQQTKYTVSIPVETMQILFREITITDGQMSFTLYPRDLYTREVSQISNKDLKDAHVKINVERLTGQRATSLFTAINRSKKRASEAYEVTFQLQVGRNASEIGSMMKPGEFSMKFDPMAYSSANKNKLFIGQYQSSSHSFTKVAAGQKSSLQQRGIYVLLSER</sequence>
<accession>A0ABS2NPC4</accession>
<dbReference type="CDD" id="cd00063">
    <property type="entry name" value="FN3"/>
    <property type="match status" value="1"/>
</dbReference>
<dbReference type="InterPro" id="IPR013783">
    <property type="entry name" value="Ig-like_fold"/>
</dbReference>
<dbReference type="Proteomes" id="UP001314796">
    <property type="component" value="Unassembled WGS sequence"/>
</dbReference>
<dbReference type="RefSeq" id="WP_204401348.1">
    <property type="nucleotide sequence ID" value="NZ_JAFBEE010000006.1"/>
</dbReference>
<evidence type="ECO:0000313" key="3">
    <source>
        <dbReference type="EMBL" id="MBM7614798.1"/>
    </source>
</evidence>
<dbReference type="InterPro" id="IPR052387">
    <property type="entry name" value="Fibrocystin"/>
</dbReference>
<feature type="domain" description="Fibronectin type-III" evidence="2">
    <location>
        <begin position="1652"/>
        <end position="1746"/>
    </location>
</feature>
<dbReference type="SUPFAM" id="SSF49265">
    <property type="entry name" value="Fibronectin type III"/>
    <property type="match status" value="1"/>
</dbReference>
<protein>
    <recommendedName>
        <fullName evidence="2">Fibronectin type-III domain-containing protein</fullName>
    </recommendedName>
</protein>
<dbReference type="PANTHER" id="PTHR46769:SF2">
    <property type="entry name" value="FIBROCYSTIN-L ISOFORM 2 PRECURSOR-RELATED"/>
    <property type="match status" value="1"/>
</dbReference>
<gene>
    <name evidence="3" type="ORF">JOC73_001312</name>
</gene>
<dbReference type="Gene3D" id="2.60.40.10">
    <property type="entry name" value="Immunoglobulins"/>
    <property type="match status" value="7"/>
</dbReference>
<dbReference type="InterPro" id="IPR002909">
    <property type="entry name" value="IPT_dom"/>
</dbReference>
<dbReference type="Pfam" id="PF00041">
    <property type="entry name" value="fn3"/>
    <property type="match status" value="1"/>
</dbReference>
<dbReference type="InterPro" id="IPR014756">
    <property type="entry name" value="Ig_E-set"/>
</dbReference>
<organism evidence="3 4">
    <name type="scientific">Alkaliphilus hydrothermalis</name>
    <dbReference type="NCBI Taxonomy" id="1482730"/>
    <lineage>
        <taxon>Bacteria</taxon>
        <taxon>Bacillati</taxon>
        <taxon>Bacillota</taxon>
        <taxon>Clostridia</taxon>
        <taxon>Peptostreptococcales</taxon>
        <taxon>Natronincolaceae</taxon>
        <taxon>Alkaliphilus</taxon>
    </lineage>
</organism>
<dbReference type="EMBL" id="JAFBEE010000006">
    <property type="protein sequence ID" value="MBM7614798.1"/>
    <property type="molecule type" value="Genomic_DNA"/>
</dbReference>
<dbReference type="PANTHER" id="PTHR46769">
    <property type="entry name" value="POLYCYSTIC KIDNEY AND HEPATIC DISEASE 1 (AUTOSOMAL RECESSIVE)-LIKE 1"/>
    <property type="match status" value="1"/>
</dbReference>
<dbReference type="InterPro" id="IPR003961">
    <property type="entry name" value="FN3_dom"/>
</dbReference>
<dbReference type="Pfam" id="PF01833">
    <property type="entry name" value="TIG"/>
    <property type="match status" value="5"/>
</dbReference>
<dbReference type="SUPFAM" id="SSF81296">
    <property type="entry name" value="E set domains"/>
    <property type="match status" value="6"/>
</dbReference>
<name>A0ABS2NPC4_9FIRM</name>
<proteinExistence type="predicted"/>
<keyword evidence="1" id="KW-0732">Signal</keyword>
<dbReference type="CDD" id="cd00102">
    <property type="entry name" value="IPT"/>
    <property type="match status" value="3"/>
</dbReference>
<keyword evidence="4" id="KW-1185">Reference proteome</keyword>
<dbReference type="PROSITE" id="PS50853">
    <property type="entry name" value="FN3"/>
    <property type="match status" value="1"/>
</dbReference>